<dbReference type="EMBL" id="JBBPBN010000499">
    <property type="protein sequence ID" value="KAK8485494.1"/>
    <property type="molecule type" value="Genomic_DNA"/>
</dbReference>
<protein>
    <submittedName>
        <fullName evidence="1">Uncharacterized protein</fullName>
    </submittedName>
</protein>
<evidence type="ECO:0000313" key="1">
    <source>
        <dbReference type="EMBL" id="KAK8485494.1"/>
    </source>
</evidence>
<reference evidence="1 2" key="1">
    <citation type="journal article" date="2024" name="G3 (Bethesda)">
        <title>Genome assembly of Hibiscus sabdariffa L. provides insights into metabolisms of medicinal natural products.</title>
        <authorList>
            <person name="Kim T."/>
        </authorList>
    </citation>
    <scope>NUCLEOTIDE SEQUENCE [LARGE SCALE GENOMIC DNA]</scope>
    <source>
        <strain evidence="1">TK-2024</strain>
        <tissue evidence="1">Old leaves</tissue>
    </source>
</reference>
<dbReference type="PANTHER" id="PTHR31236">
    <property type="entry name" value="BURP DOMAIN PROTEIN USPL1-LIKE"/>
    <property type="match status" value="1"/>
</dbReference>
<dbReference type="PANTHER" id="PTHR31236:SF59">
    <property type="entry name" value="BURP DOMAIN PROTEIN"/>
    <property type="match status" value="1"/>
</dbReference>
<organism evidence="1 2">
    <name type="scientific">Hibiscus sabdariffa</name>
    <name type="common">roselle</name>
    <dbReference type="NCBI Taxonomy" id="183260"/>
    <lineage>
        <taxon>Eukaryota</taxon>
        <taxon>Viridiplantae</taxon>
        <taxon>Streptophyta</taxon>
        <taxon>Embryophyta</taxon>
        <taxon>Tracheophyta</taxon>
        <taxon>Spermatophyta</taxon>
        <taxon>Magnoliopsida</taxon>
        <taxon>eudicotyledons</taxon>
        <taxon>Gunneridae</taxon>
        <taxon>Pentapetalae</taxon>
        <taxon>rosids</taxon>
        <taxon>malvids</taxon>
        <taxon>Malvales</taxon>
        <taxon>Malvaceae</taxon>
        <taxon>Malvoideae</taxon>
        <taxon>Hibiscus</taxon>
    </lineage>
</organism>
<dbReference type="Proteomes" id="UP001396334">
    <property type="component" value="Unassembled WGS sequence"/>
</dbReference>
<sequence>MTTPIFQNYTVLESPKKVACHPMPYLYAVYFCHFDAIGTKTFKLQLAGDITGDKVDAIVVCHMDTSGWSSDHAVFRMFGMKHGDALCLVFFEGNLVWIDQPSTIAVSVA</sequence>
<gene>
    <name evidence="1" type="ORF">V6N11_074106</name>
</gene>
<keyword evidence="2" id="KW-1185">Reference proteome</keyword>
<evidence type="ECO:0000313" key="2">
    <source>
        <dbReference type="Proteomes" id="UP001396334"/>
    </source>
</evidence>
<comment type="caution">
    <text evidence="1">The sequence shown here is derived from an EMBL/GenBank/DDBJ whole genome shotgun (WGS) entry which is preliminary data.</text>
</comment>
<dbReference type="InterPro" id="IPR004873">
    <property type="entry name" value="BURP_dom"/>
</dbReference>
<accession>A0ABR1ZXV9</accession>
<dbReference type="PROSITE" id="PS51277">
    <property type="entry name" value="BURP"/>
    <property type="match status" value="1"/>
</dbReference>
<name>A0ABR1ZXV9_9ROSI</name>
<dbReference type="Pfam" id="PF03181">
    <property type="entry name" value="BURP"/>
    <property type="match status" value="1"/>
</dbReference>
<proteinExistence type="predicted"/>
<dbReference type="InterPro" id="IPR044816">
    <property type="entry name" value="BURP"/>
</dbReference>